<dbReference type="InterPro" id="IPR011059">
    <property type="entry name" value="Metal-dep_hydrolase_composite"/>
</dbReference>
<reference evidence="1" key="1">
    <citation type="submission" date="2024-07" db="EMBL/GenBank/DDBJ databases">
        <authorList>
            <person name="Li X.-J."/>
            <person name="Wang X."/>
        </authorList>
    </citation>
    <scope>NUCLEOTIDE SEQUENCE</scope>
    <source>
        <strain evidence="1">HSP-334</strain>
    </source>
</reference>
<dbReference type="SUPFAM" id="SSF51338">
    <property type="entry name" value="Composite domain of metallo-dependent hydrolases"/>
    <property type="match status" value="1"/>
</dbReference>
<name>A0AB39VG39_9FUSO</name>
<dbReference type="RefSeq" id="WP_369710404.1">
    <property type="nucleotide sequence ID" value="NZ_CP165644.1"/>
</dbReference>
<proteinExistence type="predicted"/>
<dbReference type="AlphaFoldDB" id="A0AB39VG39"/>
<organism evidence="1">
    <name type="scientific">Leptotrichia rugosa</name>
    <dbReference type="NCBI Taxonomy" id="3239302"/>
    <lineage>
        <taxon>Bacteria</taxon>
        <taxon>Fusobacteriati</taxon>
        <taxon>Fusobacteriota</taxon>
        <taxon>Fusobacteriia</taxon>
        <taxon>Fusobacteriales</taxon>
        <taxon>Leptotrichiaceae</taxon>
        <taxon>Leptotrichia</taxon>
    </lineage>
</organism>
<dbReference type="Gene3D" id="2.30.40.10">
    <property type="entry name" value="Urease, subunit C, domain 1"/>
    <property type="match status" value="1"/>
</dbReference>
<dbReference type="GO" id="GO:0016810">
    <property type="term" value="F:hydrolase activity, acting on carbon-nitrogen (but not peptide) bonds"/>
    <property type="evidence" value="ECO:0007669"/>
    <property type="project" value="InterPro"/>
</dbReference>
<gene>
    <name evidence="1" type="ORF">AB8B22_05780</name>
</gene>
<dbReference type="EMBL" id="CP165644">
    <property type="protein sequence ID" value="XDU65938.1"/>
    <property type="molecule type" value="Genomic_DNA"/>
</dbReference>
<sequence>MLFLKNGVDVFGKQIELLILDDKIFKVGEKILESEIEEFKKENSDKNLKIIDLNGKLVMPGVIDIHTHMRE</sequence>
<evidence type="ECO:0008006" key="2">
    <source>
        <dbReference type="Google" id="ProtNLM"/>
    </source>
</evidence>
<accession>A0AB39VG39</accession>
<protein>
    <recommendedName>
        <fullName evidence="2">Dihydroorotase</fullName>
    </recommendedName>
</protein>
<dbReference type="KEGG" id="lrug:AB8B22_05780"/>
<evidence type="ECO:0000313" key="1">
    <source>
        <dbReference type="EMBL" id="XDU65938.1"/>
    </source>
</evidence>